<dbReference type="Gene3D" id="2.40.160.210">
    <property type="entry name" value="Acyl-CoA thioesterase, double hotdog domain"/>
    <property type="match status" value="1"/>
</dbReference>
<name>A0A501XIT7_9SPHN</name>
<feature type="domain" description="Acyl-CoA thioesterase-like C-terminal" evidence="1">
    <location>
        <begin position="107"/>
        <end position="249"/>
    </location>
</feature>
<reference evidence="2 3" key="1">
    <citation type="submission" date="2019-06" db="EMBL/GenBank/DDBJ databases">
        <authorList>
            <person name="Lee I."/>
            <person name="Jang G.I."/>
            <person name="Hwang C.Y."/>
        </authorList>
    </citation>
    <scope>NUCLEOTIDE SEQUENCE [LARGE SCALE GENOMIC DNA]</scope>
    <source>
        <strain evidence="2 3">PAMC 28131</strain>
    </source>
</reference>
<dbReference type="EMBL" id="VFSU01000028">
    <property type="protein sequence ID" value="TPE60204.1"/>
    <property type="molecule type" value="Genomic_DNA"/>
</dbReference>
<accession>A0A501XIT7</accession>
<protein>
    <submittedName>
        <fullName evidence="2">Acyl-CoA thioesterase</fullName>
    </submittedName>
</protein>
<dbReference type="InterPro" id="IPR029069">
    <property type="entry name" value="HotDog_dom_sf"/>
</dbReference>
<dbReference type="AlphaFoldDB" id="A0A501XIT7"/>
<dbReference type="SUPFAM" id="SSF54637">
    <property type="entry name" value="Thioesterase/thiol ester dehydrase-isomerase"/>
    <property type="match status" value="2"/>
</dbReference>
<dbReference type="CDD" id="cd03444">
    <property type="entry name" value="Thioesterase_II_repeat1"/>
    <property type="match status" value="1"/>
</dbReference>
<keyword evidence="3" id="KW-1185">Reference proteome</keyword>
<proteinExistence type="predicted"/>
<evidence type="ECO:0000313" key="2">
    <source>
        <dbReference type="EMBL" id="TPE60204.1"/>
    </source>
</evidence>
<dbReference type="OrthoDB" id="3214314at2"/>
<dbReference type="InterPro" id="IPR049450">
    <property type="entry name" value="ACOT8-like_C"/>
</dbReference>
<dbReference type="Proteomes" id="UP000319897">
    <property type="component" value="Unassembled WGS sequence"/>
</dbReference>
<gene>
    <name evidence="2" type="ORF">FJQ54_11520</name>
</gene>
<comment type="caution">
    <text evidence="2">The sequence shown here is derived from an EMBL/GenBank/DDBJ whole genome shotgun (WGS) entry which is preliminary data.</text>
</comment>
<dbReference type="Pfam" id="PF20789">
    <property type="entry name" value="4HBT_3C"/>
    <property type="match status" value="1"/>
</dbReference>
<organism evidence="2 3">
    <name type="scientific">Sandaracinobacter neustonicus</name>
    <dbReference type="NCBI Taxonomy" id="1715348"/>
    <lineage>
        <taxon>Bacteria</taxon>
        <taxon>Pseudomonadati</taxon>
        <taxon>Pseudomonadota</taxon>
        <taxon>Alphaproteobacteria</taxon>
        <taxon>Sphingomonadales</taxon>
        <taxon>Sphingosinicellaceae</taxon>
        <taxon>Sandaracinobacter</taxon>
    </lineage>
</organism>
<evidence type="ECO:0000259" key="1">
    <source>
        <dbReference type="Pfam" id="PF20789"/>
    </source>
</evidence>
<sequence length="254" mass="27339">MTPPISVGPADRLFMFGGVGLGAGLTALEQVTGRPAVWATAQYESYARPGETVTFRVDERVRGNQVSQARVTATTGGREVLTVISALGRRDLPERGQWTLAPRVAPPEDCPPRQLWSGRHPDDIHGRLDFRIAHGAMHGPRSGGGLAPDGHTILWARPNPALFPAGQPIDTAFVCMVADYVPSGVGPSLGRDAGGNSLDNSIRFHRMVETDWLLCDVQIHGVANGFAHGRMHIFAQTGELIATASQSLILRLWD</sequence>
<dbReference type="InterPro" id="IPR042171">
    <property type="entry name" value="Acyl-CoA_hotdog"/>
</dbReference>
<evidence type="ECO:0000313" key="3">
    <source>
        <dbReference type="Proteomes" id="UP000319897"/>
    </source>
</evidence>